<dbReference type="EMBL" id="JAKMXF010000300">
    <property type="protein sequence ID" value="KAI6652088.1"/>
    <property type="molecule type" value="Genomic_DNA"/>
</dbReference>
<gene>
    <name evidence="3" type="ORF">LOD99_4633</name>
</gene>
<feature type="region of interest" description="Disordered" evidence="2">
    <location>
        <begin position="341"/>
        <end position="366"/>
    </location>
</feature>
<keyword evidence="4" id="KW-1185">Reference proteome</keyword>
<sequence length="578" mass="66337">MSRRPISNQGRAKPDVKSYPTRPSTTNKQKKPVDPVKAEEEYKRMNEELQREFPEISKQYDSFMDPSNPTSLEGFLKQMGTQLGTDISSITDNKEPFNTPIPEAKSGEDLVPNIDKLLQSLNCPTEINDQFSSIKAREKEYERLNDELNNKNATMMEDCRALLNKLNSGNDLLLENELETPSLTEDFATNFESIKAREKEYIRLNEELDKKNALVTKQAEEILNKQRRKDPYLNSKLSSKKPPQTRSLNTKAVRSSEKITKLHTQDNTIGNRTDSEESIDALRDEILSGTDFSDAIRRIEAKVLKINSSPEQIEPTKEQISSQVEIENTRRGIAEKQTFNLGRPATAPGPIPRTAGGSRAKDPIRDIEPPEEVGAEAIQRFLKAKLNVLQEELDRASEEIAQKDAELQECKKELLAKQEQNIQLDRRATSLRTTSEKQQKKLDLVTNELDNSKLEIAGLKRDLDSQVRNQKKTDNTQSAVEVRLNRALEEIEKHKSTIQHLKSDTKDTQQSSTKKLEELQSENKILFKQREELMTGFKKQMRLIDNLKRQKMHIEAAKMLAFSEEEFMRVLDWWKVKD</sequence>
<protein>
    <submittedName>
        <fullName evidence="3">Testis-expressed sequence 9 protein</fullName>
    </submittedName>
</protein>
<keyword evidence="1" id="KW-0175">Coiled coil</keyword>
<dbReference type="Gene3D" id="1.10.287.1490">
    <property type="match status" value="1"/>
</dbReference>
<feature type="coiled-coil region" evidence="1">
    <location>
        <begin position="131"/>
        <end position="165"/>
    </location>
</feature>
<feature type="region of interest" description="Disordered" evidence="2">
    <location>
        <begin position="496"/>
        <end position="515"/>
    </location>
</feature>
<dbReference type="AlphaFoldDB" id="A0AAV7JTR4"/>
<dbReference type="Proteomes" id="UP001165289">
    <property type="component" value="Unassembled WGS sequence"/>
</dbReference>
<feature type="region of interest" description="Disordered" evidence="2">
    <location>
        <begin position="225"/>
        <end position="252"/>
    </location>
</feature>
<reference evidence="3 4" key="1">
    <citation type="journal article" date="2023" name="BMC Biol.">
        <title>The compact genome of the sponge Oopsacas minuta (Hexactinellida) is lacking key metazoan core genes.</title>
        <authorList>
            <person name="Santini S."/>
            <person name="Schenkelaars Q."/>
            <person name="Jourda C."/>
            <person name="Duchesne M."/>
            <person name="Belahbib H."/>
            <person name="Rocher C."/>
            <person name="Selva M."/>
            <person name="Riesgo A."/>
            <person name="Vervoort M."/>
            <person name="Leys S.P."/>
            <person name="Kodjabachian L."/>
            <person name="Le Bivic A."/>
            <person name="Borchiellini C."/>
            <person name="Claverie J.M."/>
            <person name="Renard E."/>
        </authorList>
    </citation>
    <scope>NUCLEOTIDE SEQUENCE [LARGE SCALE GENOMIC DNA]</scope>
    <source>
        <strain evidence="3">SPO-2</strain>
    </source>
</reference>
<feature type="compositionally biased region" description="Polar residues" evidence="2">
    <location>
        <begin position="235"/>
        <end position="252"/>
    </location>
</feature>
<accession>A0AAV7JTR4</accession>
<evidence type="ECO:0000313" key="3">
    <source>
        <dbReference type="EMBL" id="KAI6652088.1"/>
    </source>
</evidence>
<feature type="coiled-coil region" evidence="1">
    <location>
        <begin position="194"/>
        <end position="225"/>
    </location>
</feature>
<evidence type="ECO:0000256" key="2">
    <source>
        <dbReference type="SAM" id="MobiDB-lite"/>
    </source>
</evidence>
<name>A0AAV7JTR4_9METZ</name>
<organism evidence="3 4">
    <name type="scientific">Oopsacas minuta</name>
    <dbReference type="NCBI Taxonomy" id="111878"/>
    <lineage>
        <taxon>Eukaryota</taxon>
        <taxon>Metazoa</taxon>
        <taxon>Porifera</taxon>
        <taxon>Hexactinellida</taxon>
        <taxon>Hexasterophora</taxon>
        <taxon>Lyssacinosida</taxon>
        <taxon>Leucopsacidae</taxon>
        <taxon>Oopsacas</taxon>
    </lineage>
</organism>
<evidence type="ECO:0000313" key="4">
    <source>
        <dbReference type="Proteomes" id="UP001165289"/>
    </source>
</evidence>
<proteinExistence type="predicted"/>
<comment type="caution">
    <text evidence="3">The sequence shown here is derived from an EMBL/GenBank/DDBJ whole genome shotgun (WGS) entry which is preliminary data.</text>
</comment>
<evidence type="ECO:0000256" key="1">
    <source>
        <dbReference type="SAM" id="Coils"/>
    </source>
</evidence>
<dbReference type="PANTHER" id="PTHR23313">
    <property type="entry name" value="TSEC1-RELATED"/>
    <property type="match status" value="1"/>
</dbReference>
<dbReference type="PANTHER" id="PTHR23313:SF0">
    <property type="entry name" value="TESTIS-EXPRESSED PROTEIN 9"/>
    <property type="match status" value="1"/>
</dbReference>
<feature type="region of interest" description="Disordered" evidence="2">
    <location>
        <begin position="1"/>
        <end position="39"/>
    </location>
</feature>
<feature type="compositionally biased region" description="Basic and acidic residues" evidence="2">
    <location>
        <begin position="496"/>
        <end position="507"/>
    </location>
</feature>
<feature type="compositionally biased region" description="Polar residues" evidence="2">
    <location>
        <begin position="1"/>
        <end position="10"/>
    </location>
</feature>